<dbReference type="PANTHER" id="PTHR20883">
    <property type="entry name" value="PHYTANOYL-COA DIOXYGENASE DOMAIN CONTAINING 1"/>
    <property type="match status" value="1"/>
</dbReference>
<dbReference type="Pfam" id="PF05721">
    <property type="entry name" value="PhyH"/>
    <property type="match status" value="1"/>
</dbReference>
<sequence length="302" mass="33695">MKARRTSIWRKSNCRAPSRSPKVSRRKPAWRLPLAQASFCSGRRFPRPKSERFFRGVAMLNEEQLLADYRRDGFVCLRSFLSPAKVQEIQNEIDRYVRDDLLSRPEDACTREADGQTVRNLWRLERYSDYFRRMAQEESLLKVVAPLLGGELVLLGVETFNKPARVGSGVPWHQDNAYFCQSPPDVLTLWIAIDAVTAENGPVRFIPGSHQLGMLPTVMSGVRGNSIGLAQPPSAEMGQEVPTLLAPGDATIHHCQTVHASSPNTTDNSRLALLFVFRSAKTETDSSLKSSYVEAVAVTPPA</sequence>
<dbReference type="PANTHER" id="PTHR20883:SF48">
    <property type="entry name" value="ECTOINE DIOXYGENASE"/>
    <property type="match status" value="1"/>
</dbReference>
<reference evidence="3 4" key="1">
    <citation type="submission" date="2018-02" db="EMBL/GenBank/DDBJ databases">
        <title>Comparative genomes isolates from brazilian mangrove.</title>
        <authorList>
            <person name="Araujo J.E."/>
            <person name="Taketani R.G."/>
            <person name="Silva M.C.P."/>
            <person name="Loureco M.V."/>
            <person name="Andreote F.D."/>
        </authorList>
    </citation>
    <scope>NUCLEOTIDE SEQUENCE [LARGE SCALE GENOMIC DNA]</scope>
    <source>
        <strain evidence="3 4">Nap-Phe MGV</strain>
    </source>
</reference>
<evidence type="ECO:0000313" key="3">
    <source>
        <dbReference type="EMBL" id="PQO43198.1"/>
    </source>
</evidence>
<accession>A0A2S8GFG0</accession>
<dbReference type="AlphaFoldDB" id="A0A2S8GFG0"/>
<dbReference type="GO" id="GO:0005506">
    <property type="term" value="F:iron ion binding"/>
    <property type="evidence" value="ECO:0007669"/>
    <property type="project" value="UniProtKB-ARBA"/>
</dbReference>
<dbReference type="EMBL" id="PUHZ01000024">
    <property type="protein sequence ID" value="PQO43198.1"/>
    <property type="molecule type" value="Genomic_DNA"/>
</dbReference>
<feature type="region of interest" description="Disordered" evidence="2">
    <location>
        <begin position="1"/>
        <end position="27"/>
    </location>
</feature>
<comment type="cofactor">
    <cofactor evidence="1">
        <name>Fe(2+)</name>
        <dbReference type="ChEBI" id="CHEBI:29033"/>
    </cofactor>
</comment>
<proteinExistence type="predicted"/>
<protein>
    <recommendedName>
        <fullName evidence="5">Phytanoyl-CoA dioxygenase</fullName>
    </recommendedName>
</protein>
<evidence type="ECO:0000256" key="1">
    <source>
        <dbReference type="ARBA" id="ARBA00001954"/>
    </source>
</evidence>
<dbReference type="SUPFAM" id="SSF51197">
    <property type="entry name" value="Clavaminate synthase-like"/>
    <property type="match status" value="1"/>
</dbReference>
<dbReference type="Proteomes" id="UP000237819">
    <property type="component" value="Unassembled WGS sequence"/>
</dbReference>
<evidence type="ECO:0008006" key="5">
    <source>
        <dbReference type="Google" id="ProtNLM"/>
    </source>
</evidence>
<dbReference type="InterPro" id="IPR008775">
    <property type="entry name" value="Phytyl_CoA_dOase-like"/>
</dbReference>
<dbReference type="GO" id="GO:0016706">
    <property type="term" value="F:2-oxoglutarate-dependent dioxygenase activity"/>
    <property type="evidence" value="ECO:0007669"/>
    <property type="project" value="UniProtKB-ARBA"/>
</dbReference>
<evidence type="ECO:0000313" key="4">
    <source>
        <dbReference type="Proteomes" id="UP000237819"/>
    </source>
</evidence>
<name>A0A2S8GFG0_9BACT</name>
<evidence type="ECO:0000256" key="2">
    <source>
        <dbReference type="SAM" id="MobiDB-lite"/>
    </source>
</evidence>
<comment type="caution">
    <text evidence="3">The sequence shown here is derived from an EMBL/GenBank/DDBJ whole genome shotgun (WGS) entry which is preliminary data.</text>
</comment>
<dbReference type="Gene3D" id="2.60.120.620">
    <property type="entry name" value="q2cbj1_9rhob like domain"/>
    <property type="match status" value="1"/>
</dbReference>
<gene>
    <name evidence="3" type="ORF">C5Y93_26210</name>
</gene>
<organism evidence="3 4">
    <name type="scientific">Blastopirellula marina</name>
    <dbReference type="NCBI Taxonomy" id="124"/>
    <lineage>
        <taxon>Bacteria</taxon>
        <taxon>Pseudomonadati</taxon>
        <taxon>Planctomycetota</taxon>
        <taxon>Planctomycetia</taxon>
        <taxon>Pirellulales</taxon>
        <taxon>Pirellulaceae</taxon>
        <taxon>Blastopirellula</taxon>
    </lineage>
</organism>